<keyword evidence="3" id="KW-1185">Reference proteome</keyword>
<name>A0A2I0UCF0_LIMLA</name>
<accession>A0A2I0UCF0</accession>
<reference evidence="3" key="1">
    <citation type="submission" date="2017-11" db="EMBL/GenBank/DDBJ databases">
        <authorList>
            <person name="Lima N.C."/>
            <person name="Parody-Merino A.M."/>
            <person name="Battley P.F."/>
            <person name="Fidler A.E."/>
            <person name="Prosdocimi F."/>
        </authorList>
    </citation>
    <scope>NUCLEOTIDE SEQUENCE [LARGE SCALE GENOMIC DNA]</scope>
</reference>
<dbReference type="EMBL" id="KZ505877">
    <property type="protein sequence ID" value="PKU43715.1"/>
    <property type="molecule type" value="Genomic_DNA"/>
</dbReference>
<evidence type="ECO:0000313" key="2">
    <source>
        <dbReference type="EMBL" id="PKU43715.1"/>
    </source>
</evidence>
<organism evidence="2 3">
    <name type="scientific">Limosa lapponica baueri</name>
    <dbReference type="NCBI Taxonomy" id="1758121"/>
    <lineage>
        <taxon>Eukaryota</taxon>
        <taxon>Metazoa</taxon>
        <taxon>Chordata</taxon>
        <taxon>Craniata</taxon>
        <taxon>Vertebrata</taxon>
        <taxon>Euteleostomi</taxon>
        <taxon>Archelosauria</taxon>
        <taxon>Archosauria</taxon>
        <taxon>Dinosauria</taxon>
        <taxon>Saurischia</taxon>
        <taxon>Theropoda</taxon>
        <taxon>Coelurosauria</taxon>
        <taxon>Aves</taxon>
        <taxon>Neognathae</taxon>
        <taxon>Neoaves</taxon>
        <taxon>Charadriiformes</taxon>
        <taxon>Scolopacidae</taxon>
        <taxon>Limosa</taxon>
    </lineage>
</organism>
<gene>
    <name evidence="2" type="ORF">llap_5990</name>
</gene>
<feature type="compositionally biased region" description="Basic residues" evidence="1">
    <location>
        <begin position="28"/>
        <end position="43"/>
    </location>
</feature>
<reference evidence="3" key="2">
    <citation type="submission" date="2017-12" db="EMBL/GenBank/DDBJ databases">
        <title>Genome sequence of the Bar-tailed Godwit (Limosa lapponica baueri).</title>
        <authorList>
            <person name="Lima N.C.B."/>
            <person name="Parody-Merino A.M."/>
            <person name="Battley P.F."/>
            <person name="Fidler A.E."/>
            <person name="Prosdocimi F."/>
        </authorList>
    </citation>
    <scope>NUCLEOTIDE SEQUENCE [LARGE SCALE GENOMIC DNA]</scope>
</reference>
<proteinExistence type="predicted"/>
<evidence type="ECO:0000256" key="1">
    <source>
        <dbReference type="SAM" id="MobiDB-lite"/>
    </source>
</evidence>
<evidence type="ECO:0000313" key="3">
    <source>
        <dbReference type="Proteomes" id="UP000233556"/>
    </source>
</evidence>
<dbReference type="AlphaFoldDB" id="A0A2I0UCF0"/>
<sequence>MWEGATIGGGSSWLQKHWLLAGKGKTLQVKKKKRKKKEKKKKVPFQDSPFSFLVGKSCQEENVGTQTPPSHRQTCFGMNSTEHGPLLFPVSNRKEVTSGEWTALQKKLVHSRQLPEHKLNPVDLDLIQYSHACINKTE</sequence>
<dbReference type="Proteomes" id="UP000233556">
    <property type="component" value="Unassembled WGS sequence"/>
</dbReference>
<feature type="region of interest" description="Disordered" evidence="1">
    <location>
        <begin position="25"/>
        <end position="46"/>
    </location>
</feature>
<protein>
    <submittedName>
        <fullName evidence="2">Uncharacterized protein</fullName>
    </submittedName>
</protein>